<evidence type="ECO:0000256" key="3">
    <source>
        <dbReference type="ARBA" id="ARBA00012417"/>
    </source>
</evidence>
<keyword evidence="8" id="KW-0239">DNA-directed DNA polymerase</keyword>
<keyword evidence="6 12" id="KW-0548">Nucleotidyltransferase</keyword>
<dbReference type="GO" id="GO:0003887">
    <property type="term" value="F:DNA-directed DNA polymerase activity"/>
    <property type="evidence" value="ECO:0007669"/>
    <property type="project" value="UniProtKB-EC"/>
</dbReference>
<accession>A0ABR7HTM0</accession>
<dbReference type="Pfam" id="PF14579">
    <property type="entry name" value="HHH_6"/>
    <property type="match status" value="1"/>
</dbReference>
<proteinExistence type="inferred from homology"/>
<comment type="caution">
    <text evidence="12">The sequence shown here is derived from an EMBL/GenBank/DDBJ whole genome shotgun (WGS) entry which is preliminary data.</text>
</comment>
<protein>
    <recommendedName>
        <fullName evidence="4">DNA polymerase III subunit alpha</fullName>
        <ecNumber evidence="3">2.7.7.7</ecNumber>
    </recommendedName>
</protein>
<dbReference type="InterPro" id="IPR040982">
    <property type="entry name" value="DNA_pol3_finger"/>
</dbReference>
<feature type="domain" description="Polymerase/histidinol phosphatase N-terminal" evidence="11">
    <location>
        <begin position="4"/>
        <end position="71"/>
    </location>
</feature>
<dbReference type="Proteomes" id="UP000660021">
    <property type="component" value="Unassembled WGS sequence"/>
</dbReference>
<dbReference type="CDD" id="cd04485">
    <property type="entry name" value="DnaE_OBF"/>
    <property type="match status" value="1"/>
</dbReference>
<keyword evidence="13" id="KW-1185">Reference proteome</keyword>
<evidence type="ECO:0000256" key="1">
    <source>
        <dbReference type="ARBA" id="ARBA00004496"/>
    </source>
</evidence>
<dbReference type="NCBIfam" id="NF004226">
    <property type="entry name" value="PRK05673.1"/>
    <property type="match status" value="1"/>
</dbReference>
<comment type="catalytic activity">
    <reaction evidence="10">
        <text>DNA(n) + a 2'-deoxyribonucleoside 5'-triphosphate = DNA(n+1) + diphosphate</text>
        <dbReference type="Rhea" id="RHEA:22508"/>
        <dbReference type="Rhea" id="RHEA-COMP:17339"/>
        <dbReference type="Rhea" id="RHEA-COMP:17340"/>
        <dbReference type="ChEBI" id="CHEBI:33019"/>
        <dbReference type="ChEBI" id="CHEBI:61560"/>
        <dbReference type="ChEBI" id="CHEBI:173112"/>
        <dbReference type="EC" id="2.7.7.7"/>
    </reaction>
</comment>
<dbReference type="Pfam" id="PF02811">
    <property type="entry name" value="PHP"/>
    <property type="match status" value="1"/>
</dbReference>
<dbReference type="InterPro" id="IPR004805">
    <property type="entry name" value="DnaE2/DnaE/PolC"/>
</dbReference>
<name>A0ABR7HTM0_9FIRM</name>
<dbReference type="InterPro" id="IPR016195">
    <property type="entry name" value="Pol/histidinol_Pase-like"/>
</dbReference>
<dbReference type="InterPro" id="IPR041931">
    <property type="entry name" value="DNA_pol3_alpha_thumb_dom"/>
</dbReference>
<dbReference type="CDD" id="cd12113">
    <property type="entry name" value="PHP_PolIIIA_DnaE3"/>
    <property type="match status" value="1"/>
</dbReference>
<dbReference type="Pfam" id="PF01336">
    <property type="entry name" value="tRNA_anti-codon"/>
    <property type="match status" value="1"/>
</dbReference>
<organism evidence="12 13">
    <name type="scientific">Pseudoflavonifractor hominis</name>
    <dbReference type="NCBI Taxonomy" id="2763059"/>
    <lineage>
        <taxon>Bacteria</taxon>
        <taxon>Bacillati</taxon>
        <taxon>Bacillota</taxon>
        <taxon>Clostridia</taxon>
        <taxon>Eubacteriales</taxon>
        <taxon>Oscillospiraceae</taxon>
        <taxon>Pseudoflavonifractor</taxon>
    </lineage>
</organism>
<evidence type="ECO:0000256" key="8">
    <source>
        <dbReference type="ARBA" id="ARBA00022932"/>
    </source>
</evidence>
<dbReference type="NCBIfam" id="TIGR00594">
    <property type="entry name" value="polc"/>
    <property type="match status" value="1"/>
</dbReference>
<dbReference type="SUPFAM" id="SSF89550">
    <property type="entry name" value="PHP domain-like"/>
    <property type="match status" value="1"/>
</dbReference>
<evidence type="ECO:0000256" key="5">
    <source>
        <dbReference type="ARBA" id="ARBA00022679"/>
    </source>
</evidence>
<evidence type="ECO:0000256" key="2">
    <source>
        <dbReference type="ARBA" id="ARBA00009496"/>
    </source>
</evidence>
<dbReference type="InterPro" id="IPR003141">
    <property type="entry name" value="Pol/His_phosphatase_N"/>
</dbReference>
<evidence type="ECO:0000256" key="7">
    <source>
        <dbReference type="ARBA" id="ARBA00022705"/>
    </source>
</evidence>
<sequence length="1178" mass="131637">MSFVHLHVHTEYSLLDGACRIGGLVQRVKDLGQSAVAITDHGVMYGVIDFYKACKAAGIKPIIGCEVYVAPRTRFDKVHELDSAARHLVLLCQNEVGYRNLSYLVSQAFLEGFYIKPRVDMDLLRAHSEGLIALSACLAGAVPRLLLGSNYEGAKAHALEMQEIFGEGNYYLEIQDHGIPAQREAAEGIFRLHRETGIPLVLTNDAHYLTREDSAMQDTLMAIQMGKTVDDPSRMRFETREFYIKSEEEMAALFPEYPEAVANTARIAERCQVEFEFGKYHLPEFKLPEGYTDGDAYFQKLCDEGFARRYPDAPPAYRERLEYEMGVIRQMGFVEYFLIVSDFIHYAKSHQIPVGPGRGSAAGSMVAYCLRITEIDPMRYDLYFERFLNPERVTMPDIDVDFCIRRRQEVIEYVQRKYGPDHVAQIVTFGTMAAKGAIRDVGRALNIPYAEVDAVAKQVPSGPGALHITLDESIRLSKPLREAYEGDGTIRRLIDTAKAIEGMPRHASTHAAGVVITRRPVHEYVPLAKNDESVVTQYTMTTLEELGLLKMDFLGLRNLTVLDDAVKLVQAREPDFSLENLPDHDPAVFQMLSEGKTSGVFQMESAGMTGVCVSLKPQNIEDITAIIALYRPGPMESIPRFIACKQNPEKITYKHPSLRPILEVTYGCIVYQEQVIRIFQDMAGYSLGQADMVRRAISKKKKDQIERERKAFIYGDPDRGIDGCIARGIPEQVGQDVYDEIYDFANYAFNKAHAVSYAVVAYQTAWFKRHRTREYMAALLTSVLDSSEKVAEYIAECKDCGISLLPPDINESGASFTVSGENLRFGLAAVKGVGWGFVRDVLAEREKGPFRDFPDFCLRLFDHDLNKRVLENLIRCGAFDSMGVRRSQLLDAYEQLVDTIAQNKRKNLAGQFDLFGGGGDAMETAPQLVLRDIPEFSRQERMTMEKETTGLYLTGHPMDEYRAAARACRAVPIGSITADFAREGGPERYADGQKVTIAGVVTASKTRTTRSNSLMAYATLEDDTGALEVLIFSRVLGECSACLQENTPVVAEGRISVRDEKPPQLMCDSLRPLQGAPESGPSAPAEPEAGKVRKLYLRLPAREDPRWRHILRVLLMFPGSEPLRAKFAAEGQWTPAYPCQIHPLLLEELRGLLGEENVVVQSGKPEVLTPLPGGEAFL</sequence>
<evidence type="ECO:0000313" key="13">
    <source>
        <dbReference type="Proteomes" id="UP000660021"/>
    </source>
</evidence>
<keyword evidence="7" id="KW-0235">DNA replication</keyword>
<dbReference type="EC" id="2.7.7.7" evidence="3"/>
<dbReference type="Gene3D" id="1.10.150.870">
    <property type="match status" value="1"/>
</dbReference>
<dbReference type="RefSeq" id="WP_186963718.1">
    <property type="nucleotide sequence ID" value="NZ_JACOPR010000004.1"/>
</dbReference>
<dbReference type="NCBIfam" id="NF005298">
    <property type="entry name" value="PRK06826.1"/>
    <property type="match status" value="1"/>
</dbReference>
<evidence type="ECO:0000256" key="6">
    <source>
        <dbReference type="ARBA" id="ARBA00022695"/>
    </source>
</evidence>
<comment type="similarity">
    <text evidence="2">Belongs to the DNA polymerase type-C family. DnaE subfamily.</text>
</comment>
<dbReference type="Gene3D" id="1.10.10.1600">
    <property type="entry name" value="Bacterial DNA polymerase III alpha subunit, thumb domain"/>
    <property type="match status" value="1"/>
</dbReference>
<keyword evidence="5 12" id="KW-0808">Transferase</keyword>
<evidence type="ECO:0000313" key="12">
    <source>
        <dbReference type="EMBL" id="MBC5730860.1"/>
    </source>
</evidence>
<dbReference type="InterPro" id="IPR029460">
    <property type="entry name" value="DNAPol_HHH"/>
</dbReference>
<comment type="subcellular location">
    <subcellularLocation>
        <location evidence="1">Cytoplasm</location>
    </subcellularLocation>
</comment>
<evidence type="ECO:0000256" key="4">
    <source>
        <dbReference type="ARBA" id="ARBA00019114"/>
    </source>
</evidence>
<comment type="function">
    <text evidence="9">DNA polymerase III is a complex, multichain enzyme responsible for most of the replicative synthesis in bacteria. This DNA polymerase also exhibits 3' to 5' exonuclease activity. The alpha chain is the DNA polymerase.</text>
</comment>
<dbReference type="SMART" id="SM00481">
    <property type="entry name" value="POLIIIAc"/>
    <property type="match status" value="1"/>
</dbReference>
<dbReference type="InterPro" id="IPR004365">
    <property type="entry name" value="NA-bd_OB_tRNA"/>
</dbReference>
<dbReference type="InterPro" id="IPR011708">
    <property type="entry name" value="DNA_pol3_alpha_NTPase_dom"/>
</dbReference>
<evidence type="ECO:0000259" key="11">
    <source>
        <dbReference type="SMART" id="SM00481"/>
    </source>
</evidence>
<dbReference type="Gene3D" id="3.20.20.140">
    <property type="entry name" value="Metal-dependent hydrolases"/>
    <property type="match status" value="1"/>
</dbReference>
<dbReference type="Pfam" id="PF07733">
    <property type="entry name" value="DNA_pol3_alpha"/>
    <property type="match status" value="1"/>
</dbReference>
<dbReference type="Pfam" id="PF17657">
    <property type="entry name" value="DNA_pol3_finger"/>
    <property type="match status" value="1"/>
</dbReference>
<reference evidence="12 13" key="1">
    <citation type="submission" date="2020-08" db="EMBL/GenBank/DDBJ databases">
        <title>Genome public.</title>
        <authorList>
            <person name="Liu C."/>
            <person name="Sun Q."/>
        </authorList>
    </citation>
    <scope>NUCLEOTIDE SEQUENCE [LARGE SCALE GENOMIC DNA]</scope>
    <source>
        <strain evidence="12 13">New-38</strain>
    </source>
</reference>
<dbReference type="PANTHER" id="PTHR32294">
    <property type="entry name" value="DNA POLYMERASE III SUBUNIT ALPHA"/>
    <property type="match status" value="1"/>
</dbReference>
<evidence type="ECO:0000256" key="10">
    <source>
        <dbReference type="ARBA" id="ARBA00049244"/>
    </source>
</evidence>
<evidence type="ECO:0000256" key="9">
    <source>
        <dbReference type="ARBA" id="ARBA00025611"/>
    </source>
</evidence>
<dbReference type="EMBL" id="JACOPR010000004">
    <property type="protein sequence ID" value="MBC5730860.1"/>
    <property type="molecule type" value="Genomic_DNA"/>
</dbReference>
<dbReference type="InterPro" id="IPR004013">
    <property type="entry name" value="PHP_dom"/>
</dbReference>
<dbReference type="PANTHER" id="PTHR32294:SF0">
    <property type="entry name" value="DNA POLYMERASE III SUBUNIT ALPHA"/>
    <property type="match status" value="1"/>
</dbReference>
<gene>
    <name evidence="12" type="ORF">H8S34_08455</name>
</gene>